<evidence type="ECO:0000259" key="4">
    <source>
        <dbReference type="PROSITE" id="PS01124"/>
    </source>
</evidence>
<evidence type="ECO:0000256" key="3">
    <source>
        <dbReference type="ARBA" id="ARBA00023163"/>
    </source>
</evidence>
<dbReference type="InterPro" id="IPR018060">
    <property type="entry name" value="HTH_AraC"/>
</dbReference>
<keyword evidence="6" id="KW-1185">Reference proteome</keyword>
<reference evidence="5" key="1">
    <citation type="submission" date="2022-08" db="EMBL/GenBank/DDBJ databases">
        <title>Microvirga terrae sp. nov., isolated from soil.</title>
        <authorList>
            <person name="Kim K.H."/>
            <person name="Seo Y.L."/>
            <person name="Kim J.M."/>
            <person name="Lee J.K."/>
            <person name="Han D.M."/>
            <person name="Jeon C.O."/>
        </authorList>
    </citation>
    <scope>NUCLEOTIDE SEQUENCE</scope>
    <source>
        <strain evidence="5">R24</strain>
        <plasmid evidence="5">pR24_2</plasmid>
    </source>
</reference>
<accession>A0ABY5S389</accession>
<proteinExistence type="predicted"/>
<dbReference type="InterPro" id="IPR009057">
    <property type="entry name" value="Homeodomain-like_sf"/>
</dbReference>
<dbReference type="EMBL" id="CP102847">
    <property type="protein sequence ID" value="UVF22689.1"/>
    <property type="molecule type" value="Genomic_DNA"/>
</dbReference>
<evidence type="ECO:0000313" key="5">
    <source>
        <dbReference type="EMBL" id="UVF22689.1"/>
    </source>
</evidence>
<dbReference type="SMART" id="SM00342">
    <property type="entry name" value="HTH_ARAC"/>
    <property type="match status" value="1"/>
</dbReference>
<protein>
    <submittedName>
        <fullName evidence="5">AraC family transcriptional regulator</fullName>
    </submittedName>
</protein>
<evidence type="ECO:0000313" key="6">
    <source>
        <dbReference type="Proteomes" id="UP001017257"/>
    </source>
</evidence>
<gene>
    <name evidence="5" type="ORF">HPT29_028170</name>
</gene>
<keyword evidence="5" id="KW-0614">Plasmid</keyword>
<dbReference type="PANTHER" id="PTHR46796:SF14">
    <property type="entry name" value="TRANSCRIPTIONAL REGULATORY PROTEIN"/>
    <property type="match status" value="1"/>
</dbReference>
<dbReference type="PANTHER" id="PTHR46796">
    <property type="entry name" value="HTH-TYPE TRANSCRIPTIONAL ACTIVATOR RHAS-RELATED"/>
    <property type="match status" value="1"/>
</dbReference>
<feature type="domain" description="HTH araC/xylS-type" evidence="4">
    <location>
        <begin position="197"/>
        <end position="295"/>
    </location>
</feature>
<organism evidence="5 6">
    <name type="scientific">Microvirga terrae</name>
    <dbReference type="NCBI Taxonomy" id="2740529"/>
    <lineage>
        <taxon>Bacteria</taxon>
        <taxon>Pseudomonadati</taxon>
        <taxon>Pseudomonadota</taxon>
        <taxon>Alphaproteobacteria</taxon>
        <taxon>Hyphomicrobiales</taxon>
        <taxon>Methylobacteriaceae</taxon>
        <taxon>Microvirga</taxon>
    </lineage>
</organism>
<keyword evidence="3" id="KW-0804">Transcription</keyword>
<dbReference type="Gene3D" id="1.10.10.60">
    <property type="entry name" value="Homeodomain-like"/>
    <property type="match status" value="2"/>
</dbReference>
<dbReference type="InterPro" id="IPR050204">
    <property type="entry name" value="AraC_XylS_family_regulators"/>
</dbReference>
<evidence type="ECO:0000256" key="2">
    <source>
        <dbReference type="ARBA" id="ARBA00023125"/>
    </source>
</evidence>
<dbReference type="RefSeq" id="WP_173949692.1">
    <property type="nucleotide sequence ID" value="NZ_CP102847.1"/>
</dbReference>
<dbReference type="InterPro" id="IPR020449">
    <property type="entry name" value="Tscrpt_reg_AraC-type_HTH"/>
</dbReference>
<evidence type="ECO:0000256" key="1">
    <source>
        <dbReference type="ARBA" id="ARBA00023015"/>
    </source>
</evidence>
<geneLocation type="plasmid" evidence="5 6">
    <name>pR24_2</name>
</geneLocation>
<keyword evidence="2" id="KW-0238">DNA-binding</keyword>
<sequence length="297" mass="33397">MNPDDAVTIQFHKSTADVLRLSYGWGVLDADHVTMANPQPYDFALQSSRHCIALLNCCRSDGETYVEGLPRSTVRDNRNKLIFIPAGCRLNGWAQPGAGAMAFTAAYLDPQLCSDLEEGERELYPIVRFEHPFLSQLMLRLDDILAQPETYSRMYVESFAVVMLSEISRFQAVHPSQSRCIETFNGHRGGLASWQSKAACDYIEANLHQDISLTDLAAVVRLTPYHFCRAFKQTTGVPPHHYQMTRRIKRAMTLLADASLSISDVAGIVGYGSPSRFSALFRRFTGHTPRAFRREMI</sequence>
<dbReference type="PROSITE" id="PS01124">
    <property type="entry name" value="HTH_ARAC_FAMILY_2"/>
    <property type="match status" value="1"/>
</dbReference>
<name>A0ABY5S389_9HYPH</name>
<keyword evidence="1" id="KW-0805">Transcription regulation</keyword>
<dbReference type="Proteomes" id="UP001017257">
    <property type="component" value="Plasmid pR24_2"/>
</dbReference>
<dbReference type="SUPFAM" id="SSF46689">
    <property type="entry name" value="Homeodomain-like"/>
    <property type="match status" value="2"/>
</dbReference>
<dbReference type="PRINTS" id="PR00032">
    <property type="entry name" value="HTHARAC"/>
</dbReference>
<dbReference type="Pfam" id="PF12833">
    <property type="entry name" value="HTH_18"/>
    <property type="match status" value="1"/>
</dbReference>